<proteinExistence type="predicted"/>
<dbReference type="AlphaFoldDB" id="A0A9Q0FVY2"/>
<feature type="compositionally biased region" description="Polar residues" evidence="1">
    <location>
        <begin position="129"/>
        <end position="145"/>
    </location>
</feature>
<reference evidence="2" key="1">
    <citation type="submission" date="2022-02" db="EMBL/GenBank/DDBJ databases">
        <authorList>
            <person name="Henning P.M."/>
            <person name="McCubbin A.G."/>
            <person name="Shore J.S."/>
        </authorList>
    </citation>
    <scope>NUCLEOTIDE SEQUENCE</scope>
    <source>
        <strain evidence="2">F60SS</strain>
        <tissue evidence="2">Leaves</tissue>
    </source>
</reference>
<protein>
    <recommendedName>
        <fullName evidence="4">Protein PHYTOCHROME KINASE SUBSTRATE 4</fullName>
    </recommendedName>
</protein>
<dbReference type="GO" id="GO:0009638">
    <property type="term" value="P:phototropism"/>
    <property type="evidence" value="ECO:0007669"/>
    <property type="project" value="InterPro"/>
</dbReference>
<dbReference type="PANTHER" id="PTHR33781:SF1">
    <property type="entry name" value="PROTEIN PHYTOCHROME KINASE SUBSTRATE 4"/>
    <property type="match status" value="1"/>
</dbReference>
<dbReference type="EMBL" id="JAKUCV010003462">
    <property type="protein sequence ID" value="KAJ4838863.1"/>
    <property type="molecule type" value="Genomic_DNA"/>
</dbReference>
<evidence type="ECO:0000256" key="1">
    <source>
        <dbReference type="SAM" id="MobiDB-lite"/>
    </source>
</evidence>
<dbReference type="PANTHER" id="PTHR33781">
    <property type="entry name" value="PROTEIN PHYTOCHROME KINASE SUBSTRATE 1-RELATED"/>
    <property type="match status" value="1"/>
</dbReference>
<evidence type="ECO:0000313" key="2">
    <source>
        <dbReference type="EMBL" id="KAJ4838863.1"/>
    </source>
</evidence>
<feature type="compositionally biased region" description="Pro residues" evidence="1">
    <location>
        <begin position="321"/>
        <end position="332"/>
    </location>
</feature>
<feature type="compositionally biased region" description="Polar residues" evidence="1">
    <location>
        <begin position="199"/>
        <end position="211"/>
    </location>
</feature>
<evidence type="ECO:0008006" key="4">
    <source>
        <dbReference type="Google" id="ProtNLM"/>
    </source>
</evidence>
<evidence type="ECO:0000313" key="3">
    <source>
        <dbReference type="Proteomes" id="UP001141552"/>
    </source>
</evidence>
<feature type="region of interest" description="Disordered" evidence="1">
    <location>
        <begin position="313"/>
        <end position="336"/>
    </location>
</feature>
<feature type="region of interest" description="Disordered" evidence="1">
    <location>
        <begin position="532"/>
        <end position="580"/>
    </location>
</feature>
<comment type="caution">
    <text evidence="2">The sequence shown here is derived from an EMBL/GenBank/DDBJ whole genome shotgun (WGS) entry which is preliminary data.</text>
</comment>
<feature type="region of interest" description="Disordered" evidence="1">
    <location>
        <begin position="129"/>
        <end position="211"/>
    </location>
</feature>
<keyword evidence="3" id="KW-1185">Reference proteome</keyword>
<feature type="region of interest" description="Disordered" evidence="1">
    <location>
        <begin position="1"/>
        <end position="38"/>
    </location>
</feature>
<accession>A0A9Q0FVY2</accession>
<feature type="region of interest" description="Disordered" evidence="1">
    <location>
        <begin position="484"/>
        <end position="507"/>
    </location>
</feature>
<name>A0A9Q0FVY2_9ROSI</name>
<dbReference type="OrthoDB" id="691744at2759"/>
<dbReference type="Proteomes" id="UP001141552">
    <property type="component" value="Unassembled WGS sequence"/>
</dbReference>
<feature type="compositionally biased region" description="Low complexity" evidence="1">
    <location>
        <begin position="169"/>
        <end position="181"/>
    </location>
</feature>
<organism evidence="2 3">
    <name type="scientific">Turnera subulata</name>
    <dbReference type="NCBI Taxonomy" id="218843"/>
    <lineage>
        <taxon>Eukaryota</taxon>
        <taxon>Viridiplantae</taxon>
        <taxon>Streptophyta</taxon>
        <taxon>Embryophyta</taxon>
        <taxon>Tracheophyta</taxon>
        <taxon>Spermatophyta</taxon>
        <taxon>Magnoliopsida</taxon>
        <taxon>eudicotyledons</taxon>
        <taxon>Gunneridae</taxon>
        <taxon>Pentapetalae</taxon>
        <taxon>rosids</taxon>
        <taxon>fabids</taxon>
        <taxon>Malpighiales</taxon>
        <taxon>Passifloraceae</taxon>
        <taxon>Turnera</taxon>
    </lineage>
</organism>
<sequence>MERTTVIKTIPPGGGVPQKPIFDIKQHTPPPAGFPLPQKTAVKDVSFSSYIKPEPNNQVVDDSEISIFDAQKYFNDGAGEAKMMSKRVSPVDGNVTTNHFSSVPPRFSSASSSVDGYGRNYRASSFHATPTASSEASWNSQTGLLSNPPGAIAVSMRNPPRGDDRRRGSSSSSSRWLLGGRCPCSGKKSVQVEEKLSSEPRTPSRSSGHNSKVSLNLIKTTHQIPSPVANTVEKRLITPADWLERREVVPVVPTTTHRISADNNRFTTGLAHHHHRVSASGRVPFTDGANGFTFPILSQTPTPAAVKVGLNVLRPSSTNHNPPPPPPSPPLEDPARDSLEVFQPVNDLHHHHRRHSFTTAADDDMLSDASSDLFEIESFSTQTTTYPMYNIMNRRDSLDDASSFNTRSCLAAGGGGGINGGGILHCRQSLDVPSVAPTECYEPSEASFDWSVTTAEGFDRGSVTNFSVTASEVEEMNMMRHHHHVGGDHQKHNSGGGGKRKGGNGGGGGGLLMSCRCEKAVSVGPHPVKCVATEGQRGVSSTTRHVSSRPPPPPPPQPIVSSKPPLARSHSARLSLPFAT</sequence>
<reference evidence="2" key="2">
    <citation type="journal article" date="2023" name="Plants (Basel)">
        <title>Annotation of the Turnera subulata (Passifloraceae) Draft Genome Reveals the S-Locus Evolved after the Divergence of Turneroideae from Passifloroideae in a Stepwise Manner.</title>
        <authorList>
            <person name="Henning P.M."/>
            <person name="Roalson E.H."/>
            <person name="Mir W."/>
            <person name="McCubbin A.G."/>
            <person name="Shore J.S."/>
        </authorList>
    </citation>
    <scope>NUCLEOTIDE SEQUENCE</scope>
    <source>
        <strain evidence="2">F60SS</strain>
    </source>
</reference>
<gene>
    <name evidence="2" type="ORF">Tsubulata_010899</name>
</gene>
<dbReference type="InterPro" id="IPR039615">
    <property type="entry name" value="PKS"/>
</dbReference>
<feature type="compositionally biased region" description="Pro residues" evidence="1">
    <location>
        <begin position="549"/>
        <end position="558"/>
    </location>
</feature>